<evidence type="ECO:0000313" key="4">
    <source>
        <dbReference type="RefSeq" id="XP_010468194.1"/>
    </source>
</evidence>
<reference evidence="3" key="1">
    <citation type="journal article" date="2014" name="Nat. Commun.">
        <title>The emerging biofuel crop Camelina sativa retains a highly undifferentiated hexaploid genome structure.</title>
        <authorList>
            <person name="Kagale S."/>
            <person name="Koh C."/>
            <person name="Nixon J."/>
            <person name="Bollina V."/>
            <person name="Clarke W.E."/>
            <person name="Tuteja R."/>
            <person name="Spillane C."/>
            <person name="Robinson S.J."/>
            <person name="Links M.G."/>
            <person name="Clarke C."/>
            <person name="Higgins E.E."/>
            <person name="Huebert T."/>
            <person name="Sharpe A.G."/>
            <person name="Parkin I.A."/>
        </authorList>
    </citation>
    <scope>NUCLEOTIDE SEQUENCE [LARGE SCALE GENOMIC DNA]</scope>
    <source>
        <strain evidence="3">cv. DH55</strain>
    </source>
</reference>
<feature type="domain" description="Endonuclease/exonuclease/phosphatase" evidence="2">
    <location>
        <begin position="4"/>
        <end position="163"/>
    </location>
</feature>
<keyword evidence="3" id="KW-1185">Reference proteome</keyword>
<evidence type="ECO:0000313" key="3">
    <source>
        <dbReference type="Proteomes" id="UP000694864"/>
    </source>
</evidence>
<accession>A0ABM0WAQ0</accession>
<feature type="signal peptide" evidence="1">
    <location>
        <begin position="1"/>
        <end position="24"/>
    </location>
</feature>
<dbReference type="InterPro" id="IPR036691">
    <property type="entry name" value="Endo/exonu/phosph_ase_sf"/>
</dbReference>
<dbReference type="Gene3D" id="3.60.10.10">
    <property type="entry name" value="Endonuclease/exonuclease/phosphatase"/>
    <property type="match status" value="1"/>
</dbReference>
<name>A0ABM0WAQ0_CAMSA</name>
<organism evidence="3 4">
    <name type="scientific">Camelina sativa</name>
    <name type="common">False flax</name>
    <name type="synonym">Myagrum sativum</name>
    <dbReference type="NCBI Taxonomy" id="90675"/>
    <lineage>
        <taxon>Eukaryota</taxon>
        <taxon>Viridiplantae</taxon>
        <taxon>Streptophyta</taxon>
        <taxon>Embryophyta</taxon>
        <taxon>Tracheophyta</taxon>
        <taxon>Spermatophyta</taxon>
        <taxon>Magnoliopsida</taxon>
        <taxon>eudicotyledons</taxon>
        <taxon>Gunneridae</taxon>
        <taxon>Pentapetalae</taxon>
        <taxon>rosids</taxon>
        <taxon>malvids</taxon>
        <taxon>Brassicales</taxon>
        <taxon>Brassicaceae</taxon>
        <taxon>Camelineae</taxon>
        <taxon>Camelina</taxon>
    </lineage>
</organism>
<protein>
    <submittedName>
        <fullName evidence="4">Uncharacterized protein LOC104748217</fullName>
    </submittedName>
</protein>
<dbReference type="PANTHER" id="PTHR33710:SF77">
    <property type="entry name" value="DNASE I-LIKE SUPERFAMILY PROTEIN"/>
    <property type="match status" value="1"/>
</dbReference>
<gene>
    <name evidence="4" type="primary">LOC104748217</name>
</gene>
<dbReference type="RefSeq" id="XP_010468194.1">
    <property type="nucleotide sequence ID" value="XM_010469892.1"/>
</dbReference>
<dbReference type="PANTHER" id="PTHR33710">
    <property type="entry name" value="BNAC02G09200D PROTEIN"/>
    <property type="match status" value="1"/>
</dbReference>
<feature type="chain" id="PRO_5047120815" evidence="1">
    <location>
        <begin position="25"/>
        <end position="284"/>
    </location>
</feature>
<dbReference type="Pfam" id="PF03372">
    <property type="entry name" value="Exo_endo_phos"/>
    <property type="match status" value="1"/>
</dbReference>
<keyword evidence="1" id="KW-0732">Signal</keyword>
<proteinExistence type="predicted"/>
<dbReference type="Proteomes" id="UP000694864">
    <property type="component" value="Chromosome 15"/>
</dbReference>
<dbReference type="SUPFAM" id="SSF56219">
    <property type="entry name" value="DNase I-like"/>
    <property type="match status" value="1"/>
</dbReference>
<evidence type="ECO:0000256" key="1">
    <source>
        <dbReference type="SAM" id="SignalP"/>
    </source>
</evidence>
<dbReference type="InterPro" id="IPR005135">
    <property type="entry name" value="Endo/exonuclease/phosphatase"/>
</dbReference>
<reference evidence="4" key="2">
    <citation type="submission" date="2025-08" db="UniProtKB">
        <authorList>
            <consortium name="RefSeq"/>
        </authorList>
    </citation>
    <scope>IDENTIFICATION</scope>
    <source>
        <tissue evidence="4">Leaf</tissue>
    </source>
</reference>
<evidence type="ECO:0000259" key="2">
    <source>
        <dbReference type="Pfam" id="PF03372"/>
    </source>
</evidence>
<sequence length="284" mass="32351">MGQNGGIWLLWRSTVGVVSVVVSTDQFIHVTIEMNMKKVNLIVIYAAPSVTQRSGLWGSLKSVIEGVDGPLMVGGDFNTILRLDERTGGNGRLSPDSLAFGEWMNDLTLIDTGFRGSRFTWHRGRSEQTYISKRLDQILCCPHARLKWQESVVTHLPVFASDHAPLYMQLCPVSRGDPKRRPFHFEAAWLKHEGFQEFFSNSWNNQLTTHAALSGLRDRLKRWNREIFGDVNKRKAELRSKIGSVQDLLKVAPTDELLAKEEDLICELDKVLEQEELIWFLEVS</sequence>
<dbReference type="GeneID" id="104748217"/>